<keyword evidence="3" id="KW-1185">Reference proteome</keyword>
<dbReference type="InterPro" id="IPR011871">
    <property type="entry name" value="Fib_succ_major"/>
</dbReference>
<gene>
    <name evidence="2" type="ORF">GM418_22070</name>
</gene>
<evidence type="ECO:0000313" key="2">
    <source>
        <dbReference type="EMBL" id="QGY46250.1"/>
    </source>
</evidence>
<dbReference type="EMBL" id="CP046401">
    <property type="protein sequence ID" value="QGY46250.1"/>
    <property type="molecule type" value="Genomic_DNA"/>
</dbReference>
<evidence type="ECO:0000259" key="1">
    <source>
        <dbReference type="Pfam" id="PF09603"/>
    </source>
</evidence>
<organism evidence="2 3">
    <name type="scientific">Maribellus comscasis</name>
    <dbReference type="NCBI Taxonomy" id="2681766"/>
    <lineage>
        <taxon>Bacteria</taxon>
        <taxon>Pseudomonadati</taxon>
        <taxon>Bacteroidota</taxon>
        <taxon>Bacteroidia</taxon>
        <taxon>Marinilabiliales</taxon>
        <taxon>Prolixibacteraceae</taxon>
        <taxon>Maribellus</taxon>
    </lineage>
</organism>
<protein>
    <recommendedName>
        <fullName evidence="1">Fibrobacter succinogenes major paralogous domain-containing protein</fullName>
    </recommendedName>
</protein>
<feature type="domain" description="Fibrobacter succinogenes major paralogous" evidence="1">
    <location>
        <begin position="10"/>
        <end position="99"/>
    </location>
</feature>
<name>A0A6I6JYM7_9BACT</name>
<dbReference type="Proteomes" id="UP000428260">
    <property type="component" value="Chromosome"/>
</dbReference>
<dbReference type="KEGG" id="mcos:GM418_22070"/>
<evidence type="ECO:0000313" key="3">
    <source>
        <dbReference type="Proteomes" id="UP000428260"/>
    </source>
</evidence>
<proteinExistence type="predicted"/>
<dbReference type="Pfam" id="PF09603">
    <property type="entry name" value="Fib_succ_major"/>
    <property type="match status" value="1"/>
</dbReference>
<reference evidence="2 3" key="1">
    <citation type="submission" date="2019-11" db="EMBL/GenBank/DDBJ databases">
        <authorList>
            <person name="Zheng R.K."/>
            <person name="Sun C.M."/>
        </authorList>
    </citation>
    <scope>NUCLEOTIDE SEQUENCE [LARGE SCALE GENOMIC DNA]</scope>
    <source>
        <strain evidence="2 3">WC007</strain>
    </source>
</reference>
<dbReference type="AlphaFoldDB" id="A0A6I6JYM7"/>
<accession>A0A6I6JYM7</accession>
<sequence length="101" mass="11394">MDNFIQLPGGDEATHKLKETGTTYWSGPNEKATNVTGFSARAAGVRAYDGRFLKIKNNAYWWTSSIVNDDRNYCIDMGYDFVGTPKSYFNDGFSVRCIKDD</sequence>